<feature type="non-terminal residue" evidence="2">
    <location>
        <position position="168"/>
    </location>
</feature>
<feature type="compositionally biased region" description="Polar residues" evidence="1">
    <location>
        <begin position="1"/>
        <end position="19"/>
    </location>
</feature>
<name>S4P1L9_9NEOP</name>
<dbReference type="AlphaFoldDB" id="S4P1L9"/>
<proteinExistence type="predicted"/>
<reference evidence="2" key="1">
    <citation type="journal article" date="2013" name="BMC Genomics">
        <title>Unscrambling butterfly oogenesis.</title>
        <authorList>
            <person name="Carter J.M."/>
            <person name="Baker S.C."/>
            <person name="Pink R."/>
            <person name="Carter D.R."/>
            <person name="Collins A."/>
            <person name="Tomlin J."/>
            <person name="Gibbs M."/>
            <person name="Breuker C.J."/>
        </authorList>
    </citation>
    <scope>NUCLEOTIDE SEQUENCE</scope>
    <source>
        <tissue evidence="2">Ovary</tissue>
    </source>
</reference>
<sequence length="168" mass="18267">MSKLSNACTTMRTSCSRAGSSPPPIPWRTSSAKSVIATTRELSRPWTLATLVFDFGFAPVAYSGSDLKKLTIAKACEYSFSKEVSRAPKSTGMTALIAGGRVSNIDSKDRRRLYTLLRSGRRMFTSGYTAGSWILLVADTGLVKAKTATITNASDTILDILTNYIYFI</sequence>
<protein>
    <submittedName>
        <fullName evidence="2">Uncharacterized protein</fullName>
    </submittedName>
</protein>
<reference evidence="2" key="2">
    <citation type="submission" date="2013-05" db="EMBL/GenBank/DDBJ databases">
        <authorList>
            <person name="Carter J.-M."/>
            <person name="Baker S.C."/>
            <person name="Pink R."/>
            <person name="Carter D.R.F."/>
            <person name="Collins A."/>
            <person name="Tomlin J."/>
            <person name="Gibbs M."/>
            <person name="Breuker C.J."/>
        </authorList>
    </citation>
    <scope>NUCLEOTIDE SEQUENCE</scope>
    <source>
        <tissue evidence="2">Ovary</tissue>
    </source>
</reference>
<evidence type="ECO:0000256" key="1">
    <source>
        <dbReference type="SAM" id="MobiDB-lite"/>
    </source>
</evidence>
<dbReference type="EMBL" id="GAIX01010402">
    <property type="protein sequence ID" value="JAA82158.1"/>
    <property type="molecule type" value="Transcribed_RNA"/>
</dbReference>
<evidence type="ECO:0000313" key="2">
    <source>
        <dbReference type="EMBL" id="JAA82158.1"/>
    </source>
</evidence>
<accession>S4P1L9</accession>
<organism evidence="2">
    <name type="scientific">Pararge aegeria</name>
    <name type="common">speckled wood butterfly</name>
    <dbReference type="NCBI Taxonomy" id="116150"/>
    <lineage>
        <taxon>Eukaryota</taxon>
        <taxon>Metazoa</taxon>
        <taxon>Ecdysozoa</taxon>
        <taxon>Arthropoda</taxon>
        <taxon>Hexapoda</taxon>
        <taxon>Insecta</taxon>
        <taxon>Pterygota</taxon>
        <taxon>Neoptera</taxon>
        <taxon>Endopterygota</taxon>
        <taxon>Lepidoptera</taxon>
        <taxon>Glossata</taxon>
        <taxon>Ditrysia</taxon>
        <taxon>Papilionoidea</taxon>
        <taxon>Nymphalidae</taxon>
        <taxon>Satyrinae</taxon>
        <taxon>Satyrini</taxon>
        <taxon>Parargina</taxon>
        <taxon>Pararge</taxon>
    </lineage>
</organism>
<feature type="region of interest" description="Disordered" evidence="1">
    <location>
        <begin position="1"/>
        <end position="25"/>
    </location>
</feature>